<dbReference type="Proteomes" id="UP001054945">
    <property type="component" value="Unassembled WGS sequence"/>
</dbReference>
<sequence length="124" mass="14353">MGLNRAGNKECEMENDKEEQNTFYESGRKPRSLFEIRSVVMNHGGSSVGTRGLQKYFISFLRITLRHSMNNMRMSQKNLSFTCGSRNEVDLSKWCPMGRRMRATLTKSEFSKRNLSSQKISCKK</sequence>
<comment type="caution">
    <text evidence="2">The sequence shown here is derived from an EMBL/GenBank/DDBJ whole genome shotgun (WGS) entry which is preliminary data.</text>
</comment>
<protein>
    <submittedName>
        <fullName evidence="2">Uncharacterized protein</fullName>
    </submittedName>
</protein>
<proteinExistence type="predicted"/>
<feature type="region of interest" description="Disordered" evidence="1">
    <location>
        <begin position="1"/>
        <end position="24"/>
    </location>
</feature>
<dbReference type="AlphaFoldDB" id="A0AAV4N2B9"/>
<dbReference type="EMBL" id="BPLR01020444">
    <property type="protein sequence ID" value="GIX78872.1"/>
    <property type="molecule type" value="Genomic_DNA"/>
</dbReference>
<name>A0AAV4N2B9_CAEEX</name>
<evidence type="ECO:0000313" key="2">
    <source>
        <dbReference type="EMBL" id="GIX78872.1"/>
    </source>
</evidence>
<organism evidence="2 3">
    <name type="scientific">Caerostris extrusa</name>
    <name type="common">Bark spider</name>
    <name type="synonym">Caerostris bankana</name>
    <dbReference type="NCBI Taxonomy" id="172846"/>
    <lineage>
        <taxon>Eukaryota</taxon>
        <taxon>Metazoa</taxon>
        <taxon>Ecdysozoa</taxon>
        <taxon>Arthropoda</taxon>
        <taxon>Chelicerata</taxon>
        <taxon>Arachnida</taxon>
        <taxon>Araneae</taxon>
        <taxon>Araneomorphae</taxon>
        <taxon>Entelegynae</taxon>
        <taxon>Araneoidea</taxon>
        <taxon>Araneidae</taxon>
        <taxon>Caerostris</taxon>
    </lineage>
</organism>
<evidence type="ECO:0000313" key="3">
    <source>
        <dbReference type="Proteomes" id="UP001054945"/>
    </source>
</evidence>
<accession>A0AAV4N2B9</accession>
<reference evidence="2 3" key="1">
    <citation type="submission" date="2021-06" db="EMBL/GenBank/DDBJ databases">
        <title>Caerostris extrusa draft genome.</title>
        <authorList>
            <person name="Kono N."/>
            <person name="Arakawa K."/>
        </authorList>
    </citation>
    <scope>NUCLEOTIDE SEQUENCE [LARGE SCALE GENOMIC DNA]</scope>
</reference>
<gene>
    <name evidence="2" type="ORF">CEXT_804171</name>
</gene>
<feature type="compositionally biased region" description="Basic and acidic residues" evidence="1">
    <location>
        <begin position="7"/>
        <end position="24"/>
    </location>
</feature>
<keyword evidence="3" id="KW-1185">Reference proteome</keyword>
<evidence type="ECO:0000256" key="1">
    <source>
        <dbReference type="SAM" id="MobiDB-lite"/>
    </source>
</evidence>